<keyword evidence="1" id="KW-1133">Transmembrane helix</keyword>
<dbReference type="InterPro" id="IPR019099">
    <property type="entry name" value="Uncharacterised_PGPGW_TM"/>
</dbReference>
<organism evidence="2">
    <name type="scientific">freshwater metagenome</name>
    <dbReference type="NCBI Taxonomy" id="449393"/>
    <lineage>
        <taxon>unclassified sequences</taxon>
        <taxon>metagenomes</taxon>
        <taxon>ecological metagenomes</taxon>
    </lineage>
</organism>
<evidence type="ECO:0000256" key="1">
    <source>
        <dbReference type="SAM" id="Phobius"/>
    </source>
</evidence>
<protein>
    <submittedName>
        <fullName evidence="2">Unannotated protein</fullName>
    </submittedName>
</protein>
<sequence length="91" mass="10241">MRTRWLWVKNNWQRLPHPFRWVIAASVGGTLVLLGLTGLVLPVIPGIPLLIAGLAILATEFTWAEVLLNRTKHHVNNAVNKVRKKKDEGES</sequence>
<dbReference type="EMBL" id="CAESAK010000159">
    <property type="protein sequence ID" value="CAB4342316.1"/>
    <property type="molecule type" value="Genomic_DNA"/>
</dbReference>
<proteinExistence type="predicted"/>
<keyword evidence="1" id="KW-0472">Membrane</keyword>
<name>A0A6J5ZLQ7_9ZZZZ</name>
<reference evidence="2" key="1">
    <citation type="submission" date="2020-05" db="EMBL/GenBank/DDBJ databases">
        <authorList>
            <person name="Chiriac C."/>
            <person name="Salcher M."/>
            <person name="Ghai R."/>
            <person name="Kavagutti S V."/>
        </authorList>
    </citation>
    <scope>NUCLEOTIDE SEQUENCE</scope>
</reference>
<evidence type="ECO:0000313" key="2">
    <source>
        <dbReference type="EMBL" id="CAB4342316.1"/>
    </source>
</evidence>
<dbReference type="AlphaFoldDB" id="A0A6J5ZLQ7"/>
<accession>A0A6J5ZLQ7</accession>
<feature type="transmembrane region" description="Helical" evidence="1">
    <location>
        <begin position="21"/>
        <end position="41"/>
    </location>
</feature>
<gene>
    <name evidence="2" type="ORF">UFOPK3775_01020</name>
</gene>
<feature type="transmembrane region" description="Helical" evidence="1">
    <location>
        <begin position="47"/>
        <end position="68"/>
    </location>
</feature>
<keyword evidence="1" id="KW-0812">Transmembrane</keyword>
<dbReference type="Pfam" id="PF09656">
    <property type="entry name" value="PGPGW"/>
    <property type="match status" value="1"/>
</dbReference>